<dbReference type="PROSITE" id="PS51257">
    <property type="entry name" value="PROKAR_LIPOPROTEIN"/>
    <property type="match status" value="1"/>
</dbReference>
<reference evidence="2 3" key="1">
    <citation type="submission" date="2020-09" db="EMBL/GenBank/DDBJ databases">
        <title>A novel species.</title>
        <authorList>
            <person name="Gao J."/>
        </authorList>
    </citation>
    <scope>NUCLEOTIDE SEQUENCE [LARGE SCALE GENOMIC DNA]</scope>
    <source>
        <strain evidence="2 3">CRXT-Y-14</strain>
    </source>
</reference>
<protein>
    <submittedName>
        <fullName evidence="2">Uncharacterized protein</fullName>
    </submittedName>
</protein>
<feature type="signal peptide" evidence="1">
    <location>
        <begin position="1"/>
        <end position="28"/>
    </location>
</feature>
<organism evidence="2 3">
    <name type="scientific">Streptomyces xanthii</name>
    <dbReference type="NCBI Taxonomy" id="2768069"/>
    <lineage>
        <taxon>Bacteria</taxon>
        <taxon>Bacillati</taxon>
        <taxon>Actinomycetota</taxon>
        <taxon>Actinomycetes</taxon>
        <taxon>Kitasatosporales</taxon>
        <taxon>Streptomycetaceae</taxon>
        <taxon>Streptomyces</taxon>
    </lineage>
</organism>
<feature type="chain" id="PRO_5028913420" evidence="1">
    <location>
        <begin position="29"/>
        <end position="68"/>
    </location>
</feature>
<dbReference type="Proteomes" id="UP000516428">
    <property type="component" value="Chromosome"/>
</dbReference>
<dbReference type="AlphaFoldDB" id="A0A7H1BHT5"/>
<sequence>MMRTVTSRLGRGFTAAVLTVLTATGACAAVAVDFASASGDSTVVSKPCFDPKDPACGPANGWQEKPKS</sequence>
<evidence type="ECO:0000313" key="2">
    <source>
        <dbReference type="EMBL" id="QNS08290.1"/>
    </source>
</evidence>
<gene>
    <name evidence="2" type="ORF">IAG42_34930</name>
</gene>
<evidence type="ECO:0000256" key="1">
    <source>
        <dbReference type="SAM" id="SignalP"/>
    </source>
</evidence>
<evidence type="ECO:0000313" key="3">
    <source>
        <dbReference type="Proteomes" id="UP000516428"/>
    </source>
</evidence>
<dbReference type="EMBL" id="CP061281">
    <property type="protein sequence ID" value="QNS08290.1"/>
    <property type="molecule type" value="Genomic_DNA"/>
</dbReference>
<name>A0A7H1BHT5_9ACTN</name>
<dbReference type="RefSeq" id="WP_188340951.1">
    <property type="nucleotide sequence ID" value="NZ_CP061281.1"/>
</dbReference>
<accession>A0A7H1BHT5</accession>
<dbReference type="KEGG" id="sxn:IAG42_34930"/>
<keyword evidence="3" id="KW-1185">Reference proteome</keyword>
<keyword evidence="1" id="KW-0732">Signal</keyword>
<proteinExistence type="predicted"/>